<name>A0A223N3J4_9VIBR</name>
<dbReference type="GO" id="GO:0030246">
    <property type="term" value="F:carbohydrate binding"/>
    <property type="evidence" value="ECO:0007669"/>
    <property type="project" value="InterPro"/>
</dbReference>
<dbReference type="GO" id="GO:0008061">
    <property type="term" value="F:chitin binding"/>
    <property type="evidence" value="ECO:0007669"/>
    <property type="project" value="UniProtKB-KW"/>
</dbReference>
<dbReference type="Gene3D" id="3.30.70.2150">
    <property type="match status" value="1"/>
</dbReference>
<dbReference type="InterPro" id="IPR003610">
    <property type="entry name" value="CBM5/12"/>
</dbReference>
<feature type="domain" description="Chitin-binding type-3" evidence="7">
    <location>
        <begin position="357"/>
        <end position="400"/>
    </location>
</feature>
<dbReference type="Pfam" id="PF02839">
    <property type="entry name" value="CBM_5_12"/>
    <property type="match status" value="1"/>
</dbReference>
<evidence type="ECO:0000256" key="1">
    <source>
        <dbReference type="ARBA" id="ARBA00022525"/>
    </source>
</evidence>
<feature type="region of interest" description="Disordered" evidence="5">
    <location>
        <begin position="227"/>
        <end position="247"/>
    </location>
</feature>
<dbReference type="InterPro" id="IPR014756">
    <property type="entry name" value="Ig_E-set"/>
</dbReference>
<dbReference type="EMBL" id="CP022742">
    <property type="protein sequence ID" value="ASU24482.1"/>
    <property type="molecule type" value="Genomic_DNA"/>
</dbReference>
<dbReference type="Gene3D" id="2.70.50.50">
    <property type="entry name" value="chitin-binding protein cbp21"/>
    <property type="match status" value="1"/>
</dbReference>
<dbReference type="SUPFAM" id="SSF81296">
    <property type="entry name" value="E set domains"/>
    <property type="match status" value="1"/>
</dbReference>
<protein>
    <submittedName>
        <fullName evidence="8">Spindolin</fullName>
    </submittedName>
</protein>
<dbReference type="Pfam" id="PF03067">
    <property type="entry name" value="LPMO_10"/>
    <property type="match status" value="1"/>
</dbReference>
<keyword evidence="4" id="KW-0378">Hydrolase</keyword>
<dbReference type="InterPro" id="IPR004302">
    <property type="entry name" value="Cellulose/chitin-bd_N"/>
</dbReference>
<evidence type="ECO:0000256" key="5">
    <source>
        <dbReference type="SAM" id="MobiDB-lite"/>
    </source>
</evidence>
<dbReference type="PANTHER" id="PTHR34823">
    <property type="entry name" value="GLCNAC-BINDING PROTEIN A"/>
    <property type="match status" value="1"/>
</dbReference>
<reference evidence="8 9" key="1">
    <citation type="submission" date="2017-08" db="EMBL/GenBank/DDBJ databases">
        <title>The Vibrio qinghaiensis sp.-Q67 is a luminous bacteria isolated firstly from Qinghai lake, Qinghai province, China, which has been proved to be very sensitive to detect environmental and food pollutants. Therefore, complete genome analysis of V. qinghaiensis sp.-Q67 highlights the potential application of this strain on detection of hazards in the contaminated environments.</title>
        <authorList>
            <person name="Gong L."/>
        </authorList>
    </citation>
    <scope>NUCLEOTIDE SEQUENCE [LARGE SCALE GENOMIC DNA]</scope>
    <source>
        <strain evidence="8 9">Q67</strain>
    </source>
</reference>
<evidence type="ECO:0000313" key="8">
    <source>
        <dbReference type="EMBL" id="ASU24482.1"/>
    </source>
</evidence>
<evidence type="ECO:0000256" key="3">
    <source>
        <dbReference type="ARBA" id="ARBA00022729"/>
    </source>
</evidence>
<evidence type="ECO:0000313" key="9">
    <source>
        <dbReference type="Proteomes" id="UP000215148"/>
    </source>
</evidence>
<keyword evidence="1" id="KW-0964">Secreted</keyword>
<dbReference type="KEGG" id="vqi:CCZ37_14010"/>
<dbReference type="Proteomes" id="UP000215148">
    <property type="component" value="Chromosome 2"/>
</dbReference>
<feature type="compositionally biased region" description="Polar residues" evidence="5">
    <location>
        <begin position="231"/>
        <end position="246"/>
    </location>
</feature>
<sequence>MLIMQKGIMMNNFNKVSVLGLFSLSALLSTHVQAHGWVEFPSARQNTCYLDGGFWSNAIPNAACQAAFDQSGAYPFVQRNEVAANVANYRDMTHVQAVVRDGLLCSAGSDAKAGLDVASPHWQKTAVNLDANQQIELVFNATAPHNPSYWEFYLSKPTYIGEAPLTWDDLDLIDTKGNVTVGTDKKYRIKITLPADRSGDAVLYTRWQRIDAAGEGFYNCSDISFSGGGSNPTDPTDPSEPAQNLSDLGGYLSQGFGPVESGDTVRLRTFDANGNETTDISLAISANNTATWPAEMAGQFNQVKKGEWFIGIWHQEMNHYMYDSQNVYANRVFAPNATYSYQLSLLKEETPQPPVPDNAWNATKIYTSGDVVMHKQQTWTAQWWTKNEEPGTTGEWGVWR</sequence>
<accession>A0A223N3J4</accession>
<evidence type="ECO:0000256" key="2">
    <source>
        <dbReference type="ARBA" id="ARBA00022669"/>
    </source>
</evidence>
<dbReference type="InterPro" id="IPR036573">
    <property type="entry name" value="CBM_sf_5/12"/>
</dbReference>
<keyword evidence="3 6" id="KW-0732">Signal</keyword>
<organism evidence="8 9">
    <name type="scientific">Vibrio qinghaiensis</name>
    <dbReference type="NCBI Taxonomy" id="2025808"/>
    <lineage>
        <taxon>Bacteria</taxon>
        <taxon>Pseudomonadati</taxon>
        <taxon>Pseudomonadota</taxon>
        <taxon>Gammaproteobacteria</taxon>
        <taxon>Vibrionales</taxon>
        <taxon>Vibrionaceae</taxon>
        <taxon>Vibrio</taxon>
    </lineage>
</organism>
<feature type="signal peptide" evidence="6">
    <location>
        <begin position="1"/>
        <end position="34"/>
    </location>
</feature>
<dbReference type="InterPro" id="IPR051024">
    <property type="entry name" value="GlcNAc_Chitin_IntDeg"/>
</dbReference>
<dbReference type="SMART" id="SM00495">
    <property type="entry name" value="ChtBD3"/>
    <property type="match status" value="1"/>
</dbReference>
<keyword evidence="9" id="KW-1185">Reference proteome</keyword>
<proteinExistence type="predicted"/>
<dbReference type="GO" id="GO:0005975">
    <property type="term" value="P:carbohydrate metabolic process"/>
    <property type="evidence" value="ECO:0007669"/>
    <property type="project" value="InterPro"/>
</dbReference>
<feature type="chain" id="PRO_5013234149" evidence="6">
    <location>
        <begin position="35"/>
        <end position="400"/>
    </location>
</feature>
<keyword evidence="2" id="KW-0147">Chitin-binding</keyword>
<evidence type="ECO:0000256" key="4">
    <source>
        <dbReference type="ARBA" id="ARBA00022801"/>
    </source>
</evidence>
<dbReference type="SUPFAM" id="SSF51055">
    <property type="entry name" value="Carbohydrate binding domain"/>
    <property type="match status" value="1"/>
</dbReference>
<dbReference type="GO" id="GO:0005576">
    <property type="term" value="C:extracellular region"/>
    <property type="evidence" value="ECO:0007669"/>
    <property type="project" value="InterPro"/>
</dbReference>
<dbReference type="AlphaFoldDB" id="A0A223N3J4"/>
<dbReference type="PANTHER" id="PTHR34823:SF1">
    <property type="entry name" value="CHITIN-BINDING TYPE-4 DOMAIN-CONTAINING PROTEIN"/>
    <property type="match status" value="1"/>
</dbReference>
<gene>
    <name evidence="8" type="ORF">CCZ37_14010</name>
</gene>
<dbReference type="GO" id="GO:0004553">
    <property type="term" value="F:hydrolase activity, hydrolyzing O-glycosyl compounds"/>
    <property type="evidence" value="ECO:0007669"/>
    <property type="project" value="InterPro"/>
</dbReference>
<dbReference type="CDD" id="cd12215">
    <property type="entry name" value="ChiC_BD"/>
    <property type="match status" value="1"/>
</dbReference>
<dbReference type="InterPro" id="IPR041029">
    <property type="entry name" value="GbpA_2"/>
</dbReference>
<evidence type="ECO:0000259" key="7">
    <source>
        <dbReference type="SMART" id="SM00495"/>
    </source>
</evidence>
<dbReference type="Gene3D" id="2.10.10.20">
    <property type="entry name" value="Carbohydrate-binding module superfamily 5/12"/>
    <property type="match status" value="1"/>
</dbReference>
<dbReference type="Pfam" id="PF18416">
    <property type="entry name" value="GbpA_2"/>
    <property type="match status" value="1"/>
</dbReference>
<evidence type="ECO:0000256" key="6">
    <source>
        <dbReference type="SAM" id="SignalP"/>
    </source>
</evidence>